<organism evidence="1 2">
    <name type="scientific">Phyllotreta striolata</name>
    <name type="common">Striped flea beetle</name>
    <name type="synonym">Crioceris striolata</name>
    <dbReference type="NCBI Taxonomy" id="444603"/>
    <lineage>
        <taxon>Eukaryota</taxon>
        <taxon>Metazoa</taxon>
        <taxon>Ecdysozoa</taxon>
        <taxon>Arthropoda</taxon>
        <taxon>Hexapoda</taxon>
        <taxon>Insecta</taxon>
        <taxon>Pterygota</taxon>
        <taxon>Neoptera</taxon>
        <taxon>Endopterygota</taxon>
        <taxon>Coleoptera</taxon>
        <taxon>Polyphaga</taxon>
        <taxon>Cucujiformia</taxon>
        <taxon>Chrysomeloidea</taxon>
        <taxon>Chrysomelidae</taxon>
        <taxon>Galerucinae</taxon>
        <taxon>Alticini</taxon>
        <taxon>Phyllotreta</taxon>
    </lineage>
</organism>
<dbReference type="Proteomes" id="UP001153712">
    <property type="component" value="Unassembled WGS sequence"/>
</dbReference>
<evidence type="ECO:0000313" key="2">
    <source>
        <dbReference type="Proteomes" id="UP001153712"/>
    </source>
</evidence>
<dbReference type="EMBL" id="CAKJVH030000034">
    <property type="protein sequence ID" value="CAH1188792.1"/>
    <property type="molecule type" value="Genomic_DNA"/>
</dbReference>
<comment type="caution">
    <text evidence="1">The sequence shown here is derived from an EMBL/GenBank/DDBJ whole genome shotgun (WGS) entry which is preliminary data.</text>
</comment>
<sequence>MDTEKGMLKPSERAVERKRNVIAVNLDNLVCFMGHSTVLLAFPDCSAYKMDTKKTAGPTKWILKRDLMPFQVFRESGRTQEECFCHCSAYKMDTKKTARPTKWILKRNLMPFQVFRESGRKQEECYCCKIG</sequence>
<reference evidence="1" key="1">
    <citation type="submission" date="2022-01" db="EMBL/GenBank/DDBJ databases">
        <authorList>
            <person name="King R."/>
        </authorList>
    </citation>
    <scope>NUCLEOTIDE SEQUENCE</scope>
</reference>
<name>A0A9P0DQY2_PHYSR</name>
<dbReference type="AlphaFoldDB" id="A0A9P0DQY2"/>
<gene>
    <name evidence="1" type="ORF">PHYEVI_LOCUS11846</name>
</gene>
<evidence type="ECO:0000313" key="1">
    <source>
        <dbReference type="EMBL" id="CAH1188792.1"/>
    </source>
</evidence>
<accession>A0A9P0DQY2</accession>
<protein>
    <submittedName>
        <fullName evidence="1">Uncharacterized protein</fullName>
    </submittedName>
</protein>
<proteinExistence type="predicted"/>
<keyword evidence="2" id="KW-1185">Reference proteome</keyword>